<evidence type="ECO:0000313" key="3">
    <source>
        <dbReference type="Proteomes" id="UP001501585"/>
    </source>
</evidence>
<dbReference type="Proteomes" id="UP001501585">
    <property type="component" value="Unassembled WGS sequence"/>
</dbReference>
<gene>
    <name evidence="2" type="ORF">GCM10009799_33640</name>
</gene>
<evidence type="ECO:0000313" key="2">
    <source>
        <dbReference type="EMBL" id="GAA2003779.1"/>
    </source>
</evidence>
<protein>
    <recommendedName>
        <fullName evidence="1">CYTH domain-containing protein</fullName>
    </recommendedName>
</protein>
<accession>A0ABP5ERX8</accession>
<evidence type="ECO:0000259" key="1">
    <source>
        <dbReference type="PROSITE" id="PS51707"/>
    </source>
</evidence>
<dbReference type="InterPro" id="IPR033469">
    <property type="entry name" value="CYTH-like_dom_sf"/>
</dbReference>
<comment type="caution">
    <text evidence="2">The sequence shown here is derived from an EMBL/GenBank/DDBJ whole genome shotgun (WGS) entry which is preliminary data.</text>
</comment>
<proteinExistence type="predicted"/>
<feature type="domain" description="CYTH" evidence="1">
    <location>
        <begin position="8"/>
        <end position="173"/>
    </location>
</feature>
<keyword evidence="3" id="KW-1185">Reference proteome</keyword>
<dbReference type="Gene3D" id="2.40.320.10">
    <property type="entry name" value="Hypothetical Protein Pfu-838710-001"/>
    <property type="match status" value="1"/>
</dbReference>
<dbReference type="InterPro" id="IPR023577">
    <property type="entry name" value="CYTH_domain"/>
</dbReference>
<reference evidence="3" key="1">
    <citation type="journal article" date="2019" name="Int. J. Syst. Evol. Microbiol.">
        <title>The Global Catalogue of Microorganisms (GCM) 10K type strain sequencing project: providing services to taxonomists for standard genome sequencing and annotation.</title>
        <authorList>
            <consortium name="The Broad Institute Genomics Platform"/>
            <consortium name="The Broad Institute Genome Sequencing Center for Infectious Disease"/>
            <person name="Wu L."/>
            <person name="Ma J."/>
        </authorList>
    </citation>
    <scope>NUCLEOTIDE SEQUENCE [LARGE SCALE GENOMIC DNA]</scope>
    <source>
        <strain evidence="3">JCM 15313</strain>
    </source>
</reference>
<sequence>MTTVSQTAIEYEAKILDIDPQQVAARILDQGGVKVGEALQRRYVYDIEVGDASRWIRLRDTGSQTTLTIKEINSDEIGGTVETEVIVSDFETTNLLLAKLGYQPKAYQENHRRSFALDGAQLEIDSWPLIPPYLEIEGADRDEVIRIAVQLGYNEEQLTGENTTKVYSRYGIDLATITDLRFRTEVADLSGIREH</sequence>
<dbReference type="Pfam" id="PF01928">
    <property type="entry name" value="CYTH"/>
    <property type="match status" value="1"/>
</dbReference>
<dbReference type="EMBL" id="BAAAPC010000014">
    <property type="protein sequence ID" value="GAA2003779.1"/>
    <property type="molecule type" value="Genomic_DNA"/>
</dbReference>
<dbReference type="PROSITE" id="PS51707">
    <property type="entry name" value="CYTH"/>
    <property type="match status" value="1"/>
</dbReference>
<dbReference type="SUPFAM" id="SSF55154">
    <property type="entry name" value="CYTH-like phosphatases"/>
    <property type="match status" value="1"/>
</dbReference>
<name>A0ABP5ERX8_9ACTN</name>
<organism evidence="2 3">
    <name type="scientific">Nocardiopsis rhodophaea</name>
    <dbReference type="NCBI Taxonomy" id="280238"/>
    <lineage>
        <taxon>Bacteria</taxon>
        <taxon>Bacillati</taxon>
        <taxon>Actinomycetota</taxon>
        <taxon>Actinomycetes</taxon>
        <taxon>Streptosporangiales</taxon>
        <taxon>Nocardiopsidaceae</taxon>
        <taxon>Nocardiopsis</taxon>
    </lineage>
</organism>